<protein>
    <submittedName>
        <fullName evidence="1">DUF3617 domain-containing protein</fullName>
    </submittedName>
</protein>
<proteinExistence type="predicted"/>
<organism evidence="1 2">
    <name type="scientific">Qipengyuania atrilutea</name>
    <dbReference type="NCBI Taxonomy" id="2744473"/>
    <lineage>
        <taxon>Bacteria</taxon>
        <taxon>Pseudomonadati</taxon>
        <taxon>Pseudomonadota</taxon>
        <taxon>Alphaproteobacteria</taxon>
        <taxon>Sphingomonadales</taxon>
        <taxon>Erythrobacteraceae</taxon>
        <taxon>Qipengyuania</taxon>
    </lineage>
</organism>
<keyword evidence="2" id="KW-1185">Reference proteome</keyword>
<sequence length="185" mass="19537">MRLSLITPAVAALALAACGGGDDNSVAMESEEGLTAQQLEGANAAMVKPEPGLYRAEVQLLDVDIPGLPPEQVEAMKGMFADQSNTATQYCLTPEQAEKGFEELAKSSQNTDCKVQKFNADARGVIDASMTCRNGEGEAKMELSGQGTPTTLKLTMEMSQEMTAVGPASMTMRIDQERIGECPAG</sequence>
<name>A0A850H3C4_9SPHN</name>
<reference evidence="1 2" key="1">
    <citation type="submission" date="2020-06" db="EMBL/GenBank/DDBJ databases">
        <title>Altererythrobacter sp. HHU K3-1.</title>
        <authorList>
            <person name="Zhang D."/>
            <person name="Xue H."/>
        </authorList>
    </citation>
    <scope>NUCLEOTIDE SEQUENCE [LARGE SCALE GENOMIC DNA]</scope>
    <source>
        <strain evidence="1 2">HHU K3-1</strain>
    </source>
</reference>
<accession>A0A850H3C4</accession>
<dbReference type="RefSeq" id="WP_176265891.1">
    <property type="nucleotide sequence ID" value="NZ_JABWGV010000001.1"/>
</dbReference>
<comment type="caution">
    <text evidence="1">The sequence shown here is derived from an EMBL/GenBank/DDBJ whole genome shotgun (WGS) entry which is preliminary data.</text>
</comment>
<dbReference type="InterPro" id="IPR022061">
    <property type="entry name" value="DUF3617"/>
</dbReference>
<evidence type="ECO:0000313" key="1">
    <source>
        <dbReference type="EMBL" id="NVD43565.1"/>
    </source>
</evidence>
<dbReference type="EMBL" id="JABWGV010000001">
    <property type="protein sequence ID" value="NVD43565.1"/>
    <property type="molecule type" value="Genomic_DNA"/>
</dbReference>
<gene>
    <name evidence="1" type="ORF">HUV48_00855</name>
</gene>
<dbReference type="PROSITE" id="PS51257">
    <property type="entry name" value="PROKAR_LIPOPROTEIN"/>
    <property type="match status" value="1"/>
</dbReference>
<dbReference type="Pfam" id="PF12276">
    <property type="entry name" value="DUF3617"/>
    <property type="match status" value="1"/>
</dbReference>
<dbReference type="AlphaFoldDB" id="A0A850H3C4"/>
<dbReference type="Proteomes" id="UP000561438">
    <property type="component" value="Unassembled WGS sequence"/>
</dbReference>
<evidence type="ECO:0000313" key="2">
    <source>
        <dbReference type="Proteomes" id="UP000561438"/>
    </source>
</evidence>